<dbReference type="EMBL" id="JASOOE010000001">
    <property type="protein sequence ID" value="MDK7186402.1"/>
    <property type="molecule type" value="Genomic_DNA"/>
</dbReference>
<name>A0AAJ1Q4K7_9LACT</name>
<dbReference type="InterPro" id="IPR009825">
    <property type="entry name" value="ECF_substrate-spec-like"/>
</dbReference>
<keyword evidence="2 3" id="KW-1133">Transmembrane helix</keyword>
<reference evidence="4" key="1">
    <citation type="submission" date="2023-05" db="EMBL/GenBank/DDBJ databases">
        <title>Cataloging the Phylogenetic Diversity of Human Bladder Bacteria.</title>
        <authorList>
            <person name="Du J."/>
        </authorList>
    </citation>
    <scope>NUCLEOTIDE SEQUENCE</scope>
    <source>
        <strain evidence="4">UMB1231</strain>
    </source>
</reference>
<evidence type="ECO:0000256" key="3">
    <source>
        <dbReference type="SAM" id="Phobius"/>
    </source>
</evidence>
<feature type="transmembrane region" description="Helical" evidence="3">
    <location>
        <begin position="74"/>
        <end position="96"/>
    </location>
</feature>
<dbReference type="AlphaFoldDB" id="A0AAJ1Q4K7"/>
<sequence>MKKDARTFTLVMVAVLIAITCVATMLVQIPIPNGSGYFNLGDAIVITSGLLFGPGVGFLVGGIGSAMADFLSAYAFYAPFTLVVKGLEGCLAGYLIHKVSNKWLASILAGALMALGYLIVDSLLYNFATASGGFLMNLFQGMVGAFVASLIYPLLVKKTNRRLN</sequence>
<dbReference type="PANTHER" id="PTHR37815:SF3">
    <property type="entry name" value="UPF0397 PROTEIN SPR0429"/>
    <property type="match status" value="1"/>
</dbReference>
<keyword evidence="3" id="KW-0472">Membrane</keyword>
<dbReference type="Proteomes" id="UP001229251">
    <property type="component" value="Unassembled WGS sequence"/>
</dbReference>
<evidence type="ECO:0000313" key="5">
    <source>
        <dbReference type="Proteomes" id="UP001229251"/>
    </source>
</evidence>
<evidence type="ECO:0000313" key="4">
    <source>
        <dbReference type="EMBL" id="MDK7186402.1"/>
    </source>
</evidence>
<accession>A0AAJ1Q4K7</accession>
<organism evidence="4 5">
    <name type="scientific">Facklamia hominis</name>
    <dbReference type="NCBI Taxonomy" id="178214"/>
    <lineage>
        <taxon>Bacteria</taxon>
        <taxon>Bacillati</taxon>
        <taxon>Bacillota</taxon>
        <taxon>Bacilli</taxon>
        <taxon>Lactobacillales</taxon>
        <taxon>Aerococcaceae</taxon>
        <taxon>Facklamia</taxon>
    </lineage>
</organism>
<feature type="transmembrane region" description="Helical" evidence="3">
    <location>
        <begin position="134"/>
        <end position="155"/>
    </location>
</feature>
<feature type="transmembrane region" description="Helical" evidence="3">
    <location>
        <begin position="6"/>
        <end position="31"/>
    </location>
</feature>
<dbReference type="Pfam" id="PF07155">
    <property type="entry name" value="ECF-ribofla_trS"/>
    <property type="match status" value="1"/>
</dbReference>
<evidence type="ECO:0000256" key="2">
    <source>
        <dbReference type="ARBA" id="ARBA00022989"/>
    </source>
</evidence>
<proteinExistence type="predicted"/>
<comment type="caution">
    <text evidence="4">The sequence shown here is derived from an EMBL/GenBank/DDBJ whole genome shotgun (WGS) entry which is preliminary data.</text>
</comment>
<dbReference type="PANTHER" id="PTHR37815">
    <property type="entry name" value="UPF0397 PROTEIN BC_2624-RELATED"/>
    <property type="match status" value="1"/>
</dbReference>
<dbReference type="GO" id="GO:0016020">
    <property type="term" value="C:membrane"/>
    <property type="evidence" value="ECO:0007669"/>
    <property type="project" value="InterPro"/>
</dbReference>
<feature type="transmembrane region" description="Helical" evidence="3">
    <location>
        <begin position="43"/>
        <end position="68"/>
    </location>
</feature>
<keyword evidence="1 3" id="KW-0812">Transmembrane</keyword>
<evidence type="ECO:0000256" key="1">
    <source>
        <dbReference type="ARBA" id="ARBA00022692"/>
    </source>
</evidence>
<gene>
    <name evidence="4" type="ORF">QP433_00225</name>
</gene>
<protein>
    <submittedName>
        <fullName evidence="4">ECF transporter S component</fullName>
    </submittedName>
</protein>
<dbReference type="RefSeq" id="WP_006907587.1">
    <property type="nucleotide sequence ID" value="NZ_JASOOE010000001.1"/>
</dbReference>
<feature type="transmembrane region" description="Helical" evidence="3">
    <location>
        <begin position="103"/>
        <end position="128"/>
    </location>
</feature>
<dbReference type="Gene3D" id="1.10.1760.20">
    <property type="match status" value="1"/>
</dbReference>